<keyword evidence="2" id="KW-0732">Signal</keyword>
<feature type="signal peptide" evidence="2">
    <location>
        <begin position="1"/>
        <end position="19"/>
    </location>
</feature>
<organism evidence="3 4">
    <name type="scientific">Thecamonas trahens ATCC 50062</name>
    <dbReference type="NCBI Taxonomy" id="461836"/>
    <lineage>
        <taxon>Eukaryota</taxon>
        <taxon>Apusozoa</taxon>
        <taxon>Apusomonadida</taxon>
        <taxon>Apusomonadidae</taxon>
        <taxon>Thecamonas</taxon>
    </lineage>
</organism>
<evidence type="ECO:0008006" key="5">
    <source>
        <dbReference type="Google" id="ProtNLM"/>
    </source>
</evidence>
<dbReference type="GeneID" id="25566900"/>
<sequence length="480" mass="49659">MKVFEVAVVLAALVVLASASSPPTHGTCSPVKDCAINSDCDTNLCCNNKCVEPTMSLLGETCDNSCLGYCDLSGSDARCNNNRCERRVVGSSTSARPGIGCMCDGSCGANMACDYNATRAASLNVCRFNSVLPAGAKCTASSECVGSQTCDNGVCTGRALNDLCSLSVMDCAPPAVCITEEAADSTVTRCLTPRTAGAKCIRDADCQSASCDTSKRVCVERFSVPAGGNCTSDAACESHHCGTDAFGSMSPGRCSETVRTRGAGGKCPNGDINCQPGHLCIGTEDKECADVRGIDCLNGASCGNGACSCAGSSLKCFPRNYPPAECDAAKYDLFAAVPSYVSTPISYMRSLTSFAFVLPYNRYPSQLQDLTAKYFCCLLTKGSIGYNEFINTARVQAFASTKLDCKADPPVWIDVDAADPTATPKRCTLTERLTVDDLVVGGNANSAPMLGQLSAASAVAPSLVVSALAASLVAGLVAML</sequence>
<protein>
    <recommendedName>
        <fullName evidence="5">Dickkopf N-terminal cysteine-rich domain-containing protein</fullName>
    </recommendedName>
</protein>
<gene>
    <name evidence="3" type="ORF">AMSG_08138</name>
</gene>
<evidence type="ECO:0000313" key="3">
    <source>
        <dbReference type="EMBL" id="KNC52572.1"/>
    </source>
</evidence>
<name>A0A0L0DJW4_THETB</name>
<evidence type="ECO:0000256" key="2">
    <source>
        <dbReference type="SAM" id="SignalP"/>
    </source>
</evidence>
<dbReference type="RefSeq" id="XP_013755361.1">
    <property type="nucleotide sequence ID" value="XM_013899907.1"/>
</dbReference>
<keyword evidence="1" id="KW-0472">Membrane</keyword>
<feature type="transmembrane region" description="Helical" evidence="1">
    <location>
        <begin position="458"/>
        <end position="479"/>
    </location>
</feature>
<keyword evidence="1" id="KW-1133">Transmembrane helix</keyword>
<evidence type="ECO:0000256" key="1">
    <source>
        <dbReference type="SAM" id="Phobius"/>
    </source>
</evidence>
<dbReference type="OMA" id="DAQCCEA"/>
<dbReference type="EMBL" id="GL349473">
    <property type="protein sequence ID" value="KNC52572.1"/>
    <property type="molecule type" value="Genomic_DNA"/>
</dbReference>
<proteinExistence type="predicted"/>
<dbReference type="AlphaFoldDB" id="A0A0L0DJW4"/>
<dbReference type="Proteomes" id="UP000054408">
    <property type="component" value="Unassembled WGS sequence"/>
</dbReference>
<reference evidence="3 4" key="1">
    <citation type="submission" date="2010-05" db="EMBL/GenBank/DDBJ databases">
        <title>The Genome Sequence of Thecamonas trahens ATCC 50062.</title>
        <authorList>
            <consortium name="The Broad Institute Genome Sequencing Platform"/>
            <person name="Russ C."/>
            <person name="Cuomo C."/>
            <person name="Shea T."/>
            <person name="Young S.K."/>
            <person name="Zeng Q."/>
            <person name="Koehrsen M."/>
            <person name="Haas B."/>
            <person name="Borodovsky M."/>
            <person name="Guigo R."/>
            <person name="Alvarado L."/>
            <person name="Berlin A."/>
            <person name="Bochicchio J."/>
            <person name="Borenstein D."/>
            <person name="Chapman S."/>
            <person name="Chen Z."/>
            <person name="Freedman E."/>
            <person name="Gellesch M."/>
            <person name="Goldberg J."/>
            <person name="Griggs A."/>
            <person name="Gujja S."/>
            <person name="Heilman E."/>
            <person name="Heiman D."/>
            <person name="Hepburn T."/>
            <person name="Howarth C."/>
            <person name="Jen D."/>
            <person name="Larson L."/>
            <person name="Mehta T."/>
            <person name="Park D."/>
            <person name="Pearson M."/>
            <person name="Roberts A."/>
            <person name="Saif S."/>
            <person name="Shenoy N."/>
            <person name="Sisk P."/>
            <person name="Stolte C."/>
            <person name="Sykes S."/>
            <person name="Thomson T."/>
            <person name="Walk T."/>
            <person name="White J."/>
            <person name="Yandava C."/>
            <person name="Burger G."/>
            <person name="Gray M.W."/>
            <person name="Holland P.W.H."/>
            <person name="King N."/>
            <person name="Lang F.B.F."/>
            <person name="Roger A.J."/>
            <person name="Ruiz-Trillo I."/>
            <person name="Lander E."/>
            <person name="Nusbaum C."/>
        </authorList>
    </citation>
    <scope>NUCLEOTIDE SEQUENCE [LARGE SCALE GENOMIC DNA]</scope>
    <source>
        <strain evidence="3 4">ATCC 50062</strain>
    </source>
</reference>
<keyword evidence="1" id="KW-0812">Transmembrane</keyword>
<keyword evidence="4" id="KW-1185">Reference proteome</keyword>
<evidence type="ECO:0000313" key="4">
    <source>
        <dbReference type="Proteomes" id="UP000054408"/>
    </source>
</evidence>
<feature type="chain" id="PRO_5005537580" description="Dickkopf N-terminal cysteine-rich domain-containing protein" evidence="2">
    <location>
        <begin position="20"/>
        <end position="480"/>
    </location>
</feature>
<accession>A0A0L0DJW4</accession>